<dbReference type="GO" id="GO:0005524">
    <property type="term" value="F:ATP binding"/>
    <property type="evidence" value="ECO:0007669"/>
    <property type="project" value="UniProtKB-KW"/>
</dbReference>
<dbReference type="GO" id="GO:0106310">
    <property type="term" value="F:protein serine kinase activity"/>
    <property type="evidence" value="ECO:0007669"/>
    <property type="project" value="RHEA"/>
</dbReference>
<feature type="compositionally biased region" description="Basic and acidic residues" evidence="9">
    <location>
        <begin position="105"/>
        <end position="115"/>
    </location>
</feature>
<comment type="catalytic activity">
    <reaction evidence="7">
        <text>L-threonyl-[protein] + ATP = O-phospho-L-threonyl-[protein] + ADP + H(+)</text>
        <dbReference type="Rhea" id="RHEA:46608"/>
        <dbReference type="Rhea" id="RHEA-COMP:11060"/>
        <dbReference type="Rhea" id="RHEA-COMP:11605"/>
        <dbReference type="ChEBI" id="CHEBI:15378"/>
        <dbReference type="ChEBI" id="CHEBI:30013"/>
        <dbReference type="ChEBI" id="CHEBI:30616"/>
        <dbReference type="ChEBI" id="CHEBI:61977"/>
        <dbReference type="ChEBI" id="CHEBI:456216"/>
        <dbReference type="EC" id="2.7.11.1"/>
    </reaction>
</comment>
<dbReference type="InterPro" id="IPR000719">
    <property type="entry name" value="Prot_kinase_dom"/>
</dbReference>
<feature type="domain" description="Protein kinase" evidence="10">
    <location>
        <begin position="184"/>
        <end position="429"/>
    </location>
</feature>
<dbReference type="PANTHER" id="PTHR24363">
    <property type="entry name" value="SERINE/THREONINE PROTEIN KINASE"/>
    <property type="match status" value="1"/>
</dbReference>
<dbReference type="OrthoDB" id="137117at2"/>
<dbReference type="SMART" id="SM00220">
    <property type="entry name" value="S_TKc"/>
    <property type="match status" value="1"/>
</dbReference>
<keyword evidence="6" id="KW-0067">ATP-binding</keyword>
<feature type="compositionally biased region" description="Basic and acidic residues" evidence="9">
    <location>
        <begin position="1"/>
        <end position="13"/>
    </location>
</feature>
<comment type="catalytic activity">
    <reaction evidence="8">
        <text>L-seryl-[protein] + ATP = O-phospho-L-seryl-[protein] + ADP + H(+)</text>
        <dbReference type="Rhea" id="RHEA:17989"/>
        <dbReference type="Rhea" id="RHEA-COMP:9863"/>
        <dbReference type="Rhea" id="RHEA-COMP:11604"/>
        <dbReference type="ChEBI" id="CHEBI:15378"/>
        <dbReference type="ChEBI" id="CHEBI:29999"/>
        <dbReference type="ChEBI" id="CHEBI:30616"/>
        <dbReference type="ChEBI" id="CHEBI:83421"/>
        <dbReference type="ChEBI" id="CHEBI:456216"/>
        <dbReference type="EC" id="2.7.11.1"/>
    </reaction>
</comment>
<keyword evidence="4" id="KW-0547">Nucleotide-binding</keyword>
<dbReference type="PANTHER" id="PTHR24363:SF0">
    <property type="entry name" value="SERINE_THREONINE KINASE LIKE DOMAIN CONTAINING 1"/>
    <property type="match status" value="1"/>
</dbReference>
<dbReference type="EMBL" id="CP019688">
    <property type="protein sequence ID" value="AQQ16133.1"/>
    <property type="molecule type" value="Genomic_DNA"/>
</dbReference>
<feature type="region of interest" description="Disordered" evidence="9">
    <location>
        <begin position="1"/>
        <end position="81"/>
    </location>
</feature>
<dbReference type="Gene3D" id="3.30.200.20">
    <property type="entry name" value="Phosphorylase Kinase, domain 1"/>
    <property type="match status" value="1"/>
</dbReference>
<feature type="compositionally biased region" description="Acidic residues" evidence="9">
    <location>
        <begin position="28"/>
        <end position="47"/>
    </location>
</feature>
<dbReference type="Gene3D" id="1.10.510.10">
    <property type="entry name" value="Transferase(Phosphotransferase) domain 1"/>
    <property type="match status" value="1"/>
</dbReference>
<reference evidence="11 12" key="1">
    <citation type="submission" date="2016-12" db="EMBL/GenBank/DDBJ databases">
        <authorList>
            <person name="Song W.-J."/>
            <person name="Kurnit D.M."/>
        </authorList>
    </citation>
    <scope>NUCLEOTIDE SEQUENCE [LARGE SCALE GENOMIC DNA]</scope>
    <source>
        <strain evidence="11 12">DSM 30827</strain>
    </source>
</reference>
<dbReference type="Pfam" id="PF16918">
    <property type="entry name" value="PknG_TPR"/>
    <property type="match status" value="1"/>
</dbReference>
<dbReference type="KEGG" id="cgv:CGLAU_10995"/>
<dbReference type="PROSITE" id="PS00108">
    <property type="entry name" value="PROTEIN_KINASE_ST"/>
    <property type="match status" value="1"/>
</dbReference>
<organism evidence="11 12">
    <name type="scientific">Corynebacterium glaucum</name>
    <dbReference type="NCBI Taxonomy" id="187491"/>
    <lineage>
        <taxon>Bacteria</taxon>
        <taxon>Bacillati</taxon>
        <taxon>Actinomycetota</taxon>
        <taxon>Actinomycetes</taxon>
        <taxon>Mycobacteriales</taxon>
        <taxon>Corynebacteriaceae</taxon>
        <taxon>Corynebacterium</taxon>
    </lineage>
</organism>
<evidence type="ECO:0000313" key="11">
    <source>
        <dbReference type="EMBL" id="AQQ16133.1"/>
    </source>
</evidence>
<dbReference type="Gene3D" id="1.25.40.10">
    <property type="entry name" value="Tetratricopeptide repeat domain"/>
    <property type="match status" value="2"/>
</dbReference>
<evidence type="ECO:0000256" key="7">
    <source>
        <dbReference type="ARBA" id="ARBA00047899"/>
    </source>
</evidence>
<dbReference type="PROSITE" id="PS50011">
    <property type="entry name" value="PROTEIN_KINASE_DOM"/>
    <property type="match status" value="1"/>
</dbReference>
<dbReference type="RefSeq" id="WP_095660726.1">
    <property type="nucleotide sequence ID" value="NZ_CP019688.1"/>
</dbReference>
<evidence type="ECO:0000256" key="1">
    <source>
        <dbReference type="ARBA" id="ARBA00012513"/>
    </source>
</evidence>
<feature type="region of interest" description="Disordered" evidence="9">
    <location>
        <begin position="105"/>
        <end position="125"/>
    </location>
</feature>
<evidence type="ECO:0000256" key="5">
    <source>
        <dbReference type="ARBA" id="ARBA00022777"/>
    </source>
</evidence>
<evidence type="ECO:0000256" key="2">
    <source>
        <dbReference type="ARBA" id="ARBA00022527"/>
    </source>
</evidence>
<evidence type="ECO:0000313" key="12">
    <source>
        <dbReference type="Proteomes" id="UP000217209"/>
    </source>
</evidence>
<feature type="compositionally biased region" description="Acidic residues" evidence="9">
    <location>
        <begin position="66"/>
        <end position="81"/>
    </location>
</feature>
<dbReference type="GO" id="GO:0004674">
    <property type="term" value="F:protein serine/threonine kinase activity"/>
    <property type="evidence" value="ECO:0007669"/>
    <property type="project" value="UniProtKB-KW"/>
</dbReference>
<dbReference type="SUPFAM" id="SSF56112">
    <property type="entry name" value="Protein kinase-like (PK-like)"/>
    <property type="match status" value="1"/>
</dbReference>
<dbReference type="InterPro" id="IPR031636">
    <property type="entry name" value="PknG_TPR"/>
</dbReference>
<evidence type="ECO:0000259" key="10">
    <source>
        <dbReference type="PROSITE" id="PS50011"/>
    </source>
</evidence>
<evidence type="ECO:0000256" key="6">
    <source>
        <dbReference type="ARBA" id="ARBA00022840"/>
    </source>
</evidence>
<dbReference type="InterPro" id="IPR011009">
    <property type="entry name" value="Kinase-like_dom_sf"/>
</dbReference>
<dbReference type="EC" id="2.7.11.1" evidence="1"/>
<name>A0A1Q2HZ75_9CORY</name>
<dbReference type="SUPFAM" id="SSF48452">
    <property type="entry name" value="TPR-like"/>
    <property type="match status" value="1"/>
</dbReference>
<dbReference type="InterPro" id="IPR011990">
    <property type="entry name" value="TPR-like_helical_dom_sf"/>
</dbReference>
<gene>
    <name evidence="11" type="primary">pknG</name>
    <name evidence="11" type="ORF">CGLAU_10995</name>
</gene>
<accession>A0A1Q2HZ75</accession>
<dbReference type="InterPro" id="IPR008271">
    <property type="entry name" value="Ser/Thr_kinase_AS"/>
</dbReference>
<evidence type="ECO:0000256" key="9">
    <source>
        <dbReference type="SAM" id="MobiDB-lite"/>
    </source>
</evidence>
<evidence type="ECO:0000256" key="8">
    <source>
        <dbReference type="ARBA" id="ARBA00048679"/>
    </source>
</evidence>
<dbReference type="Pfam" id="PF00069">
    <property type="entry name" value="Pkinase"/>
    <property type="match status" value="1"/>
</dbReference>
<dbReference type="Proteomes" id="UP000217209">
    <property type="component" value="Chromosome"/>
</dbReference>
<keyword evidence="2" id="KW-0723">Serine/threonine-protein kinase</keyword>
<sequence length="837" mass="92285">MAIERGTSEDRGPDSGPDPTEAVLYDPFVDDDDDADDDDADDDDAGDDGGFSQEEPDTEAVAFDPFAEDDDEAVDEDDEDSGISDAAYAELGDMAGLLKDLEKLRRGGGREETSQRSRLQALDTFRERRGTRRASRMVADGMVELPWVQPAEPKEALHDPTAAVVQKGIPAPALHPGDVVAGQYEILGVIAHGGMGWIYLAQDHYVAGRVVVLKGLHSTDNPDEAAAAAAEREFLADITHPGIVKIFNFIDDPRVPGGFIVMEYVGGPSLREARKAAPGHLLEPDIAIAYILEVLPALGYLHSRGVVYNDLKPDNIIVTEDQVKLIDLGAVSGIGAFGFIYGTRGFQAPEVATEGPTIESDIYTVGRTLAALIIDLPTSDGVYDPGIPTPSTEPMFRRYISLYRVIARCCHKDPALRFHSAKALELQLLGVLRELIAVRDGKTYPAQHSLFSPQRTTFGTKHLVFRTDQLIDGITRTVEITPQEVVAALPSPLINRHDVGAAMLQGSSYAEPQETLETLRQAMRTPQYKESMEIPFAVVRTMLDLGLTSQARSWLGSLDEKYGENWRFFWYFGVVNLLLGDFAQAQRDFSRVLGILPGEAAPKLAIAAVDELLLQQAGLREEQLLDDDLARACAGIRTSLDDIPSRVFQDLVAAGVLDDEWSMVADNPAMLRFHAMRLYSLVWLANPTTVSSAFGLARQLMNEGEVELAVAALDRVPQSSRHHRMAQLTAILCLVAQDLTEARIRRAARRLEEIPSTEPRFLQVKIFVLRAALTFLRQNRVYGAASHKPLFEYPFNVRGLRRGLAITLREQARVAPYPRHRYALVDMANKVRPATWF</sequence>
<proteinExistence type="predicted"/>
<protein>
    <recommendedName>
        <fullName evidence="1">non-specific serine/threonine protein kinase</fullName>
        <ecNumber evidence="1">2.7.11.1</ecNumber>
    </recommendedName>
</protein>
<keyword evidence="5 11" id="KW-0418">Kinase</keyword>
<keyword evidence="12" id="KW-1185">Reference proteome</keyword>
<evidence type="ECO:0000256" key="3">
    <source>
        <dbReference type="ARBA" id="ARBA00022679"/>
    </source>
</evidence>
<dbReference type="AlphaFoldDB" id="A0A1Q2HZ75"/>
<keyword evidence="3 11" id="KW-0808">Transferase</keyword>
<evidence type="ECO:0000256" key="4">
    <source>
        <dbReference type="ARBA" id="ARBA00022741"/>
    </source>
</evidence>
<dbReference type="CDD" id="cd14014">
    <property type="entry name" value="STKc_PknB_like"/>
    <property type="match status" value="1"/>
</dbReference>